<dbReference type="EMBL" id="LR134355">
    <property type="protein sequence ID" value="VEG45372.1"/>
    <property type="molecule type" value="Genomic_DNA"/>
</dbReference>
<dbReference type="PANTHER" id="PTHR30024:SF47">
    <property type="entry name" value="TAURINE-BINDING PERIPLASMIC PROTEIN"/>
    <property type="match status" value="1"/>
</dbReference>
<organism evidence="5 6">
    <name type="scientific">Mycolicibacterium chitae</name>
    <name type="common">Mycobacterium chitae</name>
    <dbReference type="NCBI Taxonomy" id="1792"/>
    <lineage>
        <taxon>Bacteria</taxon>
        <taxon>Bacillati</taxon>
        <taxon>Actinomycetota</taxon>
        <taxon>Actinomycetes</taxon>
        <taxon>Mycobacteriales</taxon>
        <taxon>Mycobacteriaceae</taxon>
        <taxon>Mycolicibacterium</taxon>
    </lineage>
</organism>
<evidence type="ECO:0000256" key="4">
    <source>
        <dbReference type="SAM" id="SignalP"/>
    </source>
</evidence>
<dbReference type="OrthoDB" id="4467211at2"/>
<gene>
    <name evidence="5" type="ORF">NCTC10485_00555</name>
</gene>
<dbReference type="RefSeq" id="WP_126332334.1">
    <property type="nucleotide sequence ID" value="NZ_AP022604.1"/>
</dbReference>
<evidence type="ECO:0000256" key="3">
    <source>
        <dbReference type="ARBA" id="ARBA00022729"/>
    </source>
</evidence>
<evidence type="ECO:0000256" key="2">
    <source>
        <dbReference type="ARBA" id="ARBA00010742"/>
    </source>
</evidence>
<dbReference type="Gene3D" id="3.40.190.10">
    <property type="entry name" value="Periplasmic binding protein-like II"/>
    <property type="match status" value="2"/>
</dbReference>
<feature type="signal peptide" evidence="4">
    <location>
        <begin position="1"/>
        <end position="28"/>
    </location>
</feature>
<dbReference type="GO" id="GO:0042597">
    <property type="term" value="C:periplasmic space"/>
    <property type="evidence" value="ECO:0007669"/>
    <property type="project" value="UniProtKB-SubCell"/>
</dbReference>
<dbReference type="Pfam" id="PF13379">
    <property type="entry name" value="NMT1_2"/>
    <property type="match status" value="1"/>
</dbReference>
<proteinExistence type="inferred from homology"/>
<comment type="similarity">
    <text evidence="2">Belongs to the bacterial solute-binding protein SsuA/TauA family.</text>
</comment>
<evidence type="ECO:0000313" key="6">
    <source>
        <dbReference type="Proteomes" id="UP000282551"/>
    </source>
</evidence>
<accession>A0A3S4SWU0</accession>
<keyword evidence="6" id="KW-1185">Reference proteome</keyword>
<reference evidence="5 6" key="1">
    <citation type="submission" date="2018-12" db="EMBL/GenBank/DDBJ databases">
        <authorList>
            <consortium name="Pathogen Informatics"/>
        </authorList>
    </citation>
    <scope>NUCLEOTIDE SEQUENCE [LARGE SCALE GENOMIC DNA]</scope>
    <source>
        <strain evidence="5 6">NCTC10485</strain>
    </source>
</reference>
<evidence type="ECO:0000313" key="5">
    <source>
        <dbReference type="EMBL" id="VEG45372.1"/>
    </source>
</evidence>
<dbReference type="PANTHER" id="PTHR30024">
    <property type="entry name" value="ALIPHATIC SULFONATES-BINDING PROTEIN-RELATED"/>
    <property type="match status" value="1"/>
</dbReference>
<sequence length="349" mass="37086">MSFVDKARRRAGLTAAVAAMGLVLSACGGVTDSADPTVDNPVAVSFVEGLDVFPYEVVTVATEEGYFAEEGIEPTVIHTENEMQALASNSAEFAIGGTLAVLQAVDSGIDVITIFATMEGLGMNAAFSNRIVEEFGLTPETPLDERMEALRGQTIGLTAPLGDDEVFFRYFLSEAGLDSDEDVTFAYIGGTPDRITAMQAGEIAAYMSSIPAAELAQDRGVGQRMLTPIAEEIEALDGIPYSGVHVTREYAERNPKVVEAVGRALSKAANFMRDNHEETITIVGEAYPELSPEVVRAGMESIFPAIPESGRMTQKGWDNLRAAGAAAGVVAADRDVSEGVAWTNQYLAQ</sequence>
<keyword evidence="3 4" id="KW-0732">Signal</keyword>
<comment type="subcellular location">
    <subcellularLocation>
        <location evidence="1">Periplasm</location>
    </subcellularLocation>
</comment>
<dbReference type="AlphaFoldDB" id="A0A3S4SWU0"/>
<protein>
    <submittedName>
        <fullName evidence="5">Substrate-binding protein, ABC-type transporter</fullName>
    </submittedName>
</protein>
<name>A0A3S4SWU0_MYCCI</name>
<dbReference type="SUPFAM" id="SSF53850">
    <property type="entry name" value="Periplasmic binding protein-like II"/>
    <property type="match status" value="1"/>
</dbReference>
<evidence type="ECO:0000256" key="1">
    <source>
        <dbReference type="ARBA" id="ARBA00004418"/>
    </source>
</evidence>
<feature type="chain" id="PRO_5039671028" evidence="4">
    <location>
        <begin position="29"/>
        <end position="349"/>
    </location>
</feature>
<dbReference type="Proteomes" id="UP000282551">
    <property type="component" value="Chromosome"/>
</dbReference>
<dbReference type="PROSITE" id="PS51257">
    <property type="entry name" value="PROKAR_LIPOPROTEIN"/>
    <property type="match status" value="1"/>
</dbReference>